<proteinExistence type="predicted"/>
<sequence length="232" mass="23158">MRLRRTVPSLAAFALCVGSLSSHAAQQCLTNGPGTYGTVTVTGCDSDPPHGLINPLPGASVGLTFDGIAIVSVGGTATPVTCALTFSHPILTSSVRISVDAHQQRDVLSILLNGAAYTPVAADLAALPGSPAPYQLAINGNTIVGIGSSTSVPPTGDSAGIVSLTNNAPATLTSLTLNETPGDAGSLLGVCFDDALPPPAAVPTQSTGTLAAMGLMAALLAAWGLRRRASHR</sequence>
<organism evidence="3 4">
    <name type="scientific">Ottowia flava</name>
    <dbReference type="NCBI Taxonomy" id="2675430"/>
    <lineage>
        <taxon>Bacteria</taxon>
        <taxon>Pseudomonadati</taxon>
        <taxon>Pseudomonadota</taxon>
        <taxon>Betaproteobacteria</taxon>
        <taxon>Burkholderiales</taxon>
        <taxon>Comamonadaceae</taxon>
        <taxon>Ottowia</taxon>
    </lineage>
</organism>
<reference evidence="4" key="1">
    <citation type="journal article" date="2019" name="Int. J. Syst. Evol. Microbiol.">
        <title>The Global Catalogue of Microorganisms (GCM) 10K type strain sequencing project: providing services to taxonomists for standard genome sequencing and annotation.</title>
        <authorList>
            <consortium name="The Broad Institute Genomics Platform"/>
            <consortium name="The Broad Institute Genome Sequencing Center for Infectious Disease"/>
            <person name="Wu L."/>
            <person name="Ma J."/>
        </authorList>
    </citation>
    <scope>NUCLEOTIDE SEQUENCE [LARGE SCALE GENOMIC DNA]</scope>
    <source>
        <strain evidence="4">LMG 29247</strain>
    </source>
</reference>
<keyword evidence="1" id="KW-0812">Transmembrane</keyword>
<evidence type="ECO:0000313" key="4">
    <source>
        <dbReference type="Proteomes" id="UP001597304"/>
    </source>
</evidence>
<evidence type="ECO:0008006" key="5">
    <source>
        <dbReference type="Google" id="ProtNLM"/>
    </source>
</evidence>
<comment type="caution">
    <text evidence="3">The sequence shown here is derived from an EMBL/GenBank/DDBJ whole genome shotgun (WGS) entry which is preliminary data.</text>
</comment>
<feature type="chain" id="PRO_5045458257" description="IPTL-CTERM sorting domain-containing protein" evidence="2">
    <location>
        <begin position="25"/>
        <end position="232"/>
    </location>
</feature>
<evidence type="ECO:0000313" key="3">
    <source>
        <dbReference type="EMBL" id="MFD1711416.1"/>
    </source>
</evidence>
<dbReference type="EMBL" id="JBHUEJ010000027">
    <property type="protein sequence ID" value="MFD1711416.1"/>
    <property type="molecule type" value="Genomic_DNA"/>
</dbReference>
<gene>
    <name evidence="3" type="ORF">ACFSF0_12415</name>
</gene>
<keyword evidence="1" id="KW-0472">Membrane</keyword>
<dbReference type="RefSeq" id="WP_147913785.1">
    <property type="nucleotide sequence ID" value="NZ_JBHUEJ010000027.1"/>
</dbReference>
<evidence type="ECO:0000256" key="1">
    <source>
        <dbReference type="SAM" id="Phobius"/>
    </source>
</evidence>
<name>A0ABW4KX99_9BURK</name>
<evidence type="ECO:0000256" key="2">
    <source>
        <dbReference type="SAM" id="SignalP"/>
    </source>
</evidence>
<feature type="signal peptide" evidence="2">
    <location>
        <begin position="1"/>
        <end position="24"/>
    </location>
</feature>
<keyword evidence="1" id="KW-1133">Transmembrane helix</keyword>
<feature type="transmembrane region" description="Helical" evidence="1">
    <location>
        <begin position="207"/>
        <end position="225"/>
    </location>
</feature>
<protein>
    <recommendedName>
        <fullName evidence="5">IPTL-CTERM sorting domain-containing protein</fullName>
    </recommendedName>
</protein>
<dbReference type="Proteomes" id="UP001597304">
    <property type="component" value="Unassembled WGS sequence"/>
</dbReference>
<keyword evidence="4" id="KW-1185">Reference proteome</keyword>
<accession>A0ABW4KX99</accession>
<keyword evidence="2" id="KW-0732">Signal</keyword>